<dbReference type="KEGG" id="tum:CBW65_21510"/>
<dbReference type="SUPFAM" id="SSF102712">
    <property type="entry name" value="JAB1/MPN domain"/>
    <property type="match status" value="1"/>
</dbReference>
<dbReference type="RefSeq" id="WP_087458612.1">
    <property type="nucleotide sequence ID" value="NZ_CP021434.1"/>
</dbReference>
<keyword evidence="8" id="KW-1185">Reference proteome</keyword>
<dbReference type="Gene3D" id="3.40.140.10">
    <property type="entry name" value="Cytidine Deaminase, domain 2"/>
    <property type="match status" value="1"/>
</dbReference>
<dbReference type="EMBL" id="CP021434">
    <property type="protein sequence ID" value="ARU63268.1"/>
    <property type="molecule type" value="Genomic_DNA"/>
</dbReference>
<evidence type="ECO:0000256" key="3">
    <source>
        <dbReference type="ARBA" id="ARBA00022801"/>
    </source>
</evidence>
<proteinExistence type="predicted"/>
<reference evidence="8" key="1">
    <citation type="submission" date="2017-05" db="EMBL/GenBank/DDBJ databases">
        <authorList>
            <person name="Sung H."/>
        </authorList>
    </citation>
    <scope>NUCLEOTIDE SEQUENCE [LARGE SCALE GENOMIC DNA]</scope>
    <source>
        <strain evidence="8">AR23208</strain>
    </source>
</reference>
<dbReference type="AlphaFoldDB" id="A0A1Y0IRN6"/>
<gene>
    <name evidence="7" type="ORF">CBW65_21510</name>
</gene>
<dbReference type="InterPro" id="IPR051929">
    <property type="entry name" value="VirAsm_ModProt"/>
</dbReference>
<dbReference type="InterPro" id="IPR028090">
    <property type="entry name" value="JAB_dom_prok"/>
</dbReference>
<keyword evidence="3" id="KW-0378">Hydrolase</keyword>
<dbReference type="PANTHER" id="PTHR34858">
    <property type="entry name" value="CYSO-CYSTEINE PEPTIDASE"/>
    <property type="match status" value="1"/>
</dbReference>
<sequence length="124" mass="13788">MLQVTEELVAQTIADLQDCLPQEGVGLWSGQGDEVLHWRPLRNVAADPLTGYLVQPQEWLDALAETSASGLTPLALVHSHPTAAAVPSARDLREWMYLELWCVIVSFQDEQPVWQACQIKRTAP</sequence>
<accession>A0A1Y0IRN6</accession>
<evidence type="ECO:0000256" key="5">
    <source>
        <dbReference type="ARBA" id="ARBA00023049"/>
    </source>
</evidence>
<organism evidence="7 8">
    <name type="scientific">Tumebacillus avium</name>
    <dbReference type="NCBI Taxonomy" id="1903704"/>
    <lineage>
        <taxon>Bacteria</taxon>
        <taxon>Bacillati</taxon>
        <taxon>Bacillota</taxon>
        <taxon>Bacilli</taxon>
        <taxon>Bacillales</taxon>
        <taxon>Alicyclobacillaceae</taxon>
        <taxon>Tumebacillus</taxon>
    </lineage>
</organism>
<dbReference type="Pfam" id="PF14464">
    <property type="entry name" value="Prok-JAB"/>
    <property type="match status" value="1"/>
</dbReference>
<dbReference type="GO" id="GO:0008270">
    <property type="term" value="F:zinc ion binding"/>
    <property type="evidence" value="ECO:0007669"/>
    <property type="project" value="TreeGrafter"/>
</dbReference>
<dbReference type="GO" id="GO:0006508">
    <property type="term" value="P:proteolysis"/>
    <property type="evidence" value="ECO:0007669"/>
    <property type="project" value="UniProtKB-KW"/>
</dbReference>
<keyword evidence="2" id="KW-0479">Metal-binding</keyword>
<evidence type="ECO:0000313" key="7">
    <source>
        <dbReference type="EMBL" id="ARU63268.1"/>
    </source>
</evidence>
<evidence type="ECO:0000256" key="4">
    <source>
        <dbReference type="ARBA" id="ARBA00022833"/>
    </source>
</evidence>
<evidence type="ECO:0000259" key="6">
    <source>
        <dbReference type="Pfam" id="PF14464"/>
    </source>
</evidence>
<dbReference type="PANTHER" id="PTHR34858:SF1">
    <property type="entry name" value="CYSO-CYSTEINE PEPTIDASE"/>
    <property type="match status" value="1"/>
</dbReference>
<evidence type="ECO:0000256" key="1">
    <source>
        <dbReference type="ARBA" id="ARBA00022670"/>
    </source>
</evidence>
<keyword evidence="5" id="KW-0482">Metalloprotease</keyword>
<dbReference type="Proteomes" id="UP000195437">
    <property type="component" value="Chromosome"/>
</dbReference>
<dbReference type="OrthoDB" id="9802958at2"/>
<protein>
    <recommendedName>
        <fullName evidence="6">JAB domain-containing protein</fullName>
    </recommendedName>
</protein>
<evidence type="ECO:0000313" key="8">
    <source>
        <dbReference type="Proteomes" id="UP000195437"/>
    </source>
</evidence>
<dbReference type="CDD" id="cd08070">
    <property type="entry name" value="MPN_like"/>
    <property type="match status" value="1"/>
</dbReference>
<feature type="domain" description="JAB" evidence="6">
    <location>
        <begin position="6"/>
        <end position="110"/>
    </location>
</feature>
<keyword evidence="1" id="KW-0645">Protease</keyword>
<dbReference type="GO" id="GO:0008235">
    <property type="term" value="F:metalloexopeptidase activity"/>
    <property type="evidence" value="ECO:0007669"/>
    <property type="project" value="TreeGrafter"/>
</dbReference>
<name>A0A1Y0IRN6_9BACL</name>
<evidence type="ECO:0000256" key="2">
    <source>
        <dbReference type="ARBA" id="ARBA00022723"/>
    </source>
</evidence>
<keyword evidence="4" id="KW-0862">Zinc</keyword>